<dbReference type="GO" id="GO:0045259">
    <property type="term" value="C:proton-transporting ATP synthase complex"/>
    <property type="evidence" value="ECO:0007669"/>
    <property type="project" value="UniProtKB-KW"/>
</dbReference>
<evidence type="ECO:0000256" key="9">
    <source>
        <dbReference type="ARBA" id="ARBA00023065"/>
    </source>
</evidence>
<comment type="subunit">
    <text evidence="3">F-type ATPases have 2 components, CF(1) - the catalytic core - and CF(0) - the membrane proton channel.</text>
</comment>
<comment type="subcellular location">
    <subcellularLocation>
        <location evidence="1 12">Mitochondrion membrane</location>
        <topology evidence="1 12">Single-pass membrane protein</topology>
    </subcellularLocation>
</comment>
<evidence type="ECO:0000256" key="5">
    <source>
        <dbReference type="ARBA" id="ARBA00022547"/>
    </source>
</evidence>
<keyword evidence="4 12" id="KW-0813">Transport</keyword>
<dbReference type="InterPro" id="IPR001421">
    <property type="entry name" value="ATP8_metazoa"/>
</dbReference>
<evidence type="ECO:0000256" key="6">
    <source>
        <dbReference type="ARBA" id="ARBA00022692"/>
    </source>
</evidence>
<evidence type="ECO:0000256" key="11">
    <source>
        <dbReference type="ARBA" id="ARBA00023136"/>
    </source>
</evidence>
<geneLocation type="mitochondrion" evidence="14"/>
<feature type="non-terminal residue" evidence="14">
    <location>
        <position position="1"/>
    </location>
</feature>
<evidence type="ECO:0000256" key="10">
    <source>
        <dbReference type="ARBA" id="ARBA00023128"/>
    </source>
</evidence>
<evidence type="ECO:0000256" key="12">
    <source>
        <dbReference type="RuleBase" id="RU003661"/>
    </source>
</evidence>
<evidence type="ECO:0000313" key="14">
    <source>
        <dbReference type="EMBL" id="BAF80190.1"/>
    </source>
</evidence>
<evidence type="ECO:0000256" key="1">
    <source>
        <dbReference type="ARBA" id="ARBA00004304"/>
    </source>
</evidence>
<sequence>IIYLNKLPQMAPINWMFLFVLFLIIYLVMNIMNYFIFTPAIKLNSLSKKNVEVKHWKW</sequence>
<keyword evidence="8 13" id="KW-1133">Transmembrane helix</keyword>
<keyword evidence="11 13" id="KW-0472">Membrane</keyword>
<reference evidence="14" key="1">
    <citation type="journal article" date="2009" name="Med. Vet. Entomol.">
        <title>Species-specific mitochondrial gene rearrangements in biting midges and vector species identification.</title>
        <authorList>
            <person name="Matsumoto Y."/>
            <person name="Yanase T."/>
            <person name="Tsuda T."/>
            <person name="Noda H."/>
        </authorList>
    </citation>
    <scope>NUCLEOTIDE SEQUENCE</scope>
</reference>
<dbReference type="EMBL" id="AB360971">
    <property type="protein sequence ID" value="BAF80190.1"/>
    <property type="molecule type" value="Genomic_DNA"/>
</dbReference>
<protein>
    <recommendedName>
        <fullName evidence="12">ATP synthase complex subunit 8</fullName>
    </recommendedName>
</protein>
<comment type="similarity">
    <text evidence="2 12">Belongs to the ATPase protein 8 family.</text>
</comment>
<dbReference type="Pfam" id="PF00895">
    <property type="entry name" value="ATP-synt_8"/>
    <property type="match status" value="1"/>
</dbReference>
<keyword evidence="6 12" id="KW-0812">Transmembrane</keyword>
<organism evidence="14">
    <name type="scientific">Culicoides actoni</name>
    <dbReference type="NCBI Taxonomy" id="469747"/>
    <lineage>
        <taxon>Eukaryota</taxon>
        <taxon>Metazoa</taxon>
        <taxon>Ecdysozoa</taxon>
        <taxon>Arthropoda</taxon>
        <taxon>Hexapoda</taxon>
        <taxon>Insecta</taxon>
        <taxon>Pterygota</taxon>
        <taxon>Neoptera</taxon>
        <taxon>Endopterygota</taxon>
        <taxon>Diptera</taxon>
        <taxon>Nematocera</taxon>
        <taxon>Chironomoidea</taxon>
        <taxon>Ceratopogonidae</taxon>
        <taxon>Ceratopogoninae</taxon>
        <taxon>Culicoides</taxon>
        <taxon>Avaritia</taxon>
    </lineage>
</organism>
<keyword evidence="10 12" id="KW-0496">Mitochondrion</keyword>
<proteinExistence type="inferred from homology"/>
<evidence type="ECO:0000256" key="8">
    <source>
        <dbReference type="ARBA" id="ARBA00022989"/>
    </source>
</evidence>
<evidence type="ECO:0000256" key="4">
    <source>
        <dbReference type="ARBA" id="ARBA00022448"/>
    </source>
</evidence>
<keyword evidence="9 12" id="KW-0406">Ion transport</keyword>
<dbReference type="GO" id="GO:0031966">
    <property type="term" value="C:mitochondrial membrane"/>
    <property type="evidence" value="ECO:0007669"/>
    <property type="project" value="UniProtKB-SubCell"/>
</dbReference>
<accession>A8B0L3</accession>
<evidence type="ECO:0000256" key="3">
    <source>
        <dbReference type="ARBA" id="ARBA00011291"/>
    </source>
</evidence>
<dbReference type="AlphaFoldDB" id="A8B0L3"/>
<feature type="transmembrane region" description="Helical" evidence="13">
    <location>
        <begin position="15"/>
        <end position="37"/>
    </location>
</feature>
<name>A8B0L3_9DIPT</name>
<keyword evidence="7 12" id="KW-0375">Hydrogen ion transport</keyword>
<evidence type="ECO:0000256" key="7">
    <source>
        <dbReference type="ARBA" id="ARBA00022781"/>
    </source>
</evidence>
<gene>
    <name evidence="14" type="primary">atp8</name>
</gene>
<evidence type="ECO:0000256" key="13">
    <source>
        <dbReference type="SAM" id="Phobius"/>
    </source>
</evidence>
<dbReference type="GO" id="GO:0015986">
    <property type="term" value="P:proton motive force-driven ATP synthesis"/>
    <property type="evidence" value="ECO:0007669"/>
    <property type="project" value="InterPro"/>
</dbReference>
<keyword evidence="5 12" id="KW-0138">CF(0)</keyword>
<evidence type="ECO:0000256" key="2">
    <source>
        <dbReference type="ARBA" id="ARBA00008892"/>
    </source>
</evidence>
<dbReference type="GO" id="GO:0015078">
    <property type="term" value="F:proton transmembrane transporter activity"/>
    <property type="evidence" value="ECO:0007669"/>
    <property type="project" value="InterPro"/>
</dbReference>